<feature type="compositionally biased region" description="Low complexity" evidence="1">
    <location>
        <begin position="1"/>
        <end position="12"/>
    </location>
</feature>
<feature type="transmembrane region" description="Helical" evidence="2">
    <location>
        <begin position="45"/>
        <end position="66"/>
    </location>
</feature>
<keyword evidence="2" id="KW-0472">Membrane</keyword>
<dbReference type="EMBL" id="JACCFO010000001">
    <property type="protein sequence ID" value="NYI97880.1"/>
    <property type="molecule type" value="Genomic_DNA"/>
</dbReference>
<evidence type="ECO:0000256" key="1">
    <source>
        <dbReference type="SAM" id="MobiDB-lite"/>
    </source>
</evidence>
<evidence type="ECO:0000313" key="3">
    <source>
        <dbReference type="EMBL" id="NYI97880.1"/>
    </source>
</evidence>
<keyword evidence="2" id="KW-1133">Transmembrane helix</keyword>
<accession>A0A853BSD5</accession>
<evidence type="ECO:0000313" key="4">
    <source>
        <dbReference type="Proteomes" id="UP000575985"/>
    </source>
</evidence>
<keyword evidence="4" id="KW-1185">Reference proteome</keyword>
<dbReference type="AlphaFoldDB" id="A0A853BSD5"/>
<dbReference type="Proteomes" id="UP000575985">
    <property type="component" value="Unassembled WGS sequence"/>
</dbReference>
<protein>
    <submittedName>
        <fullName evidence="3">Uncharacterized protein</fullName>
    </submittedName>
</protein>
<keyword evidence="2" id="KW-0812">Transmembrane</keyword>
<evidence type="ECO:0000256" key="2">
    <source>
        <dbReference type="SAM" id="Phobius"/>
    </source>
</evidence>
<feature type="region of interest" description="Disordered" evidence="1">
    <location>
        <begin position="1"/>
        <end position="40"/>
    </location>
</feature>
<sequence length="189" mass="20280">MSDVRGAGPAPARGERPPADSPVRQLSLYPPPRSTRHTARRRRSVVLAVAVVVVLGAGLGAVLWALRGTAAGDSTVPESYAGTWRGEMSQVDDNGDHVTDWGAEIKLEQGEERGVSEWYTFDCRGSLSLSERDGGRLVFDYVETYDPDERCVDESRLVLTSGDAAGTLSAEWTAVSHSGVTMTSTGTLR</sequence>
<dbReference type="RefSeq" id="WP_308118545.1">
    <property type="nucleotide sequence ID" value="NZ_JACCFO010000001.1"/>
</dbReference>
<name>A0A853BSD5_9ACTN</name>
<gene>
    <name evidence="3" type="ORF">HNR12_004157</name>
</gene>
<proteinExistence type="predicted"/>
<comment type="caution">
    <text evidence="3">The sequence shown here is derived from an EMBL/GenBank/DDBJ whole genome shotgun (WGS) entry which is preliminary data.</text>
</comment>
<reference evidence="3 4" key="1">
    <citation type="submission" date="2020-07" db="EMBL/GenBank/DDBJ databases">
        <title>Sequencing the genomes of 1000 actinobacteria strains.</title>
        <authorList>
            <person name="Klenk H.-P."/>
        </authorList>
    </citation>
    <scope>NUCLEOTIDE SEQUENCE [LARGE SCALE GENOMIC DNA]</scope>
    <source>
        <strain evidence="3 4">DSM 45927</strain>
    </source>
</reference>
<organism evidence="3 4">
    <name type="scientific">Streptomonospora nanhaiensis</name>
    <dbReference type="NCBI Taxonomy" id="1323731"/>
    <lineage>
        <taxon>Bacteria</taxon>
        <taxon>Bacillati</taxon>
        <taxon>Actinomycetota</taxon>
        <taxon>Actinomycetes</taxon>
        <taxon>Streptosporangiales</taxon>
        <taxon>Nocardiopsidaceae</taxon>
        <taxon>Streptomonospora</taxon>
    </lineage>
</organism>